<feature type="compositionally biased region" description="Low complexity" evidence="1">
    <location>
        <begin position="287"/>
        <end position="300"/>
    </location>
</feature>
<organism evidence="2">
    <name type="scientific">Eremomyces bilateralis CBS 781.70</name>
    <dbReference type="NCBI Taxonomy" id="1392243"/>
    <lineage>
        <taxon>Eukaryota</taxon>
        <taxon>Fungi</taxon>
        <taxon>Dikarya</taxon>
        <taxon>Ascomycota</taxon>
        <taxon>Pezizomycotina</taxon>
        <taxon>Dothideomycetes</taxon>
        <taxon>Dothideomycetes incertae sedis</taxon>
        <taxon>Eremomycetales</taxon>
        <taxon>Eremomycetaceae</taxon>
        <taxon>Eremomyces</taxon>
    </lineage>
</organism>
<evidence type="ECO:0000313" key="2">
    <source>
        <dbReference type="EMBL" id="KAF1815348.1"/>
    </source>
</evidence>
<dbReference type="Proteomes" id="UP000504638">
    <property type="component" value="Unplaced"/>
</dbReference>
<reference evidence="2 4" key="1">
    <citation type="submission" date="2020-01" db="EMBL/GenBank/DDBJ databases">
        <authorList>
            <consortium name="DOE Joint Genome Institute"/>
            <person name="Haridas S."/>
            <person name="Albert R."/>
            <person name="Binder M."/>
            <person name="Bloem J."/>
            <person name="Labutti K."/>
            <person name="Salamov A."/>
            <person name="Andreopoulos B."/>
            <person name="Baker S.E."/>
            <person name="Barry K."/>
            <person name="Bills G."/>
            <person name="Bluhm B.H."/>
            <person name="Cannon C."/>
            <person name="Castanera R."/>
            <person name="Culley D.E."/>
            <person name="Daum C."/>
            <person name="Ezra D."/>
            <person name="Gonzalez J.B."/>
            <person name="Henrissat B."/>
            <person name="Kuo A."/>
            <person name="Liang C."/>
            <person name="Lipzen A."/>
            <person name="Lutzoni F."/>
            <person name="Magnuson J."/>
            <person name="Mondo S."/>
            <person name="Nolan M."/>
            <person name="Ohm R."/>
            <person name="Pangilinan J."/>
            <person name="Park H.-J."/>
            <person name="Ramirez L."/>
            <person name="Alfaro M."/>
            <person name="Sun H."/>
            <person name="Tritt A."/>
            <person name="Yoshinaga Y."/>
            <person name="Zwiers L.-H."/>
            <person name="Turgeon B.G."/>
            <person name="Goodwin S.B."/>
            <person name="Spatafora J.W."/>
            <person name="Crous P.W."/>
            <person name="Grigoriev I.V."/>
        </authorList>
    </citation>
    <scope>NUCLEOTIDE SEQUENCE</scope>
    <source>
        <strain evidence="2 4">CBS 781.70</strain>
    </source>
</reference>
<name>A0A6G1GB79_9PEZI</name>
<evidence type="ECO:0000313" key="3">
    <source>
        <dbReference type="Proteomes" id="UP000504638"/>
    </source>
</evidence>
<feature type="region of interest" description="Disordered" evidence="1">
    <location>
        <begin position="269"/>
        <end position="313"/>
    </location>
</feature>
<accession>A0A6G1GB79</accession>
<dbReference type="EMBL" id="ML975151">
    <property type="protein sequence ID" value="KAF1815348.1"/>
    <property type="molecule type" value="Genomic_DNA"/>
</dbReference>
<feature type="region of interest" description="Disordered" evidence="1">
    <location>
        <begin position="1"/>
        <end position="23"/>
    </location>
</feature>
<dbReference type="RefSeq" id="XP_033536979.1">
    <property type="nucleotide sequence ID" value="XM_033678716.1"/>
</dbReference>
<protein>
    <submittedName>
        <fullName evidence="2 4">Uncharacterized protein</fullName>
    </submittedName>
</protein>
<gene>
    <name evidence="2 4" type="ORF">P152DRAFT_455064</name>
</gene>
<reference evidence="4" key="2">
    <citation type="submission" date="2020-04" db="EMBL/GenBank/DDBJ databases">
        <authorList>
            <consortium name="NCBI Genome Project"/>
        </authorList>
    </citation>
    <scope>NUCLEOTIDE SEQUENCE</scope>
    <source>
        <strain evidence="4">CBS 781.70</strain>
    </source>
</reference>
<keyword evidence="3" id="KW-1185">Reference proteome</keyword>
<reference evidence="4" key="3">
    <citation type="submission" date="2025-04" db="UniProtKB">
        <authorList>
            <consortium name="RefSeq"/>
        </authorList>
    </citation>
    <scope>IDENTIFICATION</scope>
    <source>
        <strain evidence="4">CBS 781.70</strain>
    </source>
</reference>
<dbReference type="GeneID" id="54419286"/>
<dbReference type="AlphaFoldDB" id="A0A6G1GB79"/>
<proteinExistence type="predicted"/>
<feature type="region of interest" description="Disordered" evidence="1">
    <location>
        <begin position="461"/>
        <end position="481"/>
    </location>
</feature>
<evidence type="ECO:0000313" key="4">
    <source>
        <dbReference type="RefSeq" id="XP_033536979.1"/>
    </source>
</evidence>
<evidence type="ECO:0000256" key="1">
    <source>
        <dbReference type="SAM" id="MobiDB-lite"/>
    </source>
</evidence>
<sequence length="481" mass="52235">MSTTISPDAPLEGNPSDVSEANAENFVVEYDDVIAEIFGDPPQPRAKTVVDAIVGDPDYNRAKTVVETVVLEKNIAVKQNVGDEKDVDDESDFEDENDVGDEYAVGDENAVGDETDVSDEENGVNNVTKHRVKRVIETIIGDMLVTVVEDVVENQSIHSHGSGSATENPIVDQAVRDARRESYVIIDTPVPLLYNDPASDELRHSRRLRASQVLSDWEAAGLSLSLFDKVPANDASKLGIAAVTDDHLARFTWPSALPATSSAFPTTSSALLTTSSGEPQGHEASDTPLLSTSSRPLLRPNTPPAGAPEPASSSGFVRVDLPYDQYASVLNAPPFEPPVDDGRFQFPPLADPPSSAKAKSKRRRFWSCLKRLFCCCMMDSEERSRRGAITPPGSPTFQYRYYSDQLIRDLREENDEHATLAQEVASAATAGPSGGDADSQVQVLAEDYDYHVDLDEYNLHGREGQMVGGNAQRGRATTRAE</sequence>